<dbReference type="InterPro" id="IPR029069">
    <property type="entry name" value="HotDog_dom_sf"/>
</dbReference>
<gene>
    <name evidence="1" type="ORF">AC529_10795</name>
</gene>
<dbReference type="SUPFAM" id="SSF54637">
    <property type="entry name" value="Thioesterase/thiol ester dehydrase-isomerase"/>
    <property type="match status" value="1"/>
</dbReference>
<dbReference type="Gene3D" id="3.10.129.10">
    <property type="entry name" value="Hotdog Thioesterase"/>
    <property type="match status" value="1"/>
</dbReference>
<sequence length="148" mass="17062">MGETALNHGTGSETASGRRHVHLGRVRFADLDPLNHVNNVRMLTYLEDARVSFLRWDEEGDRKIFGDLVVARHEADYLRPLTLRRAPFRVETWVTGIRNASFTLRYEILDDEAVYLRALSVLVAYDLAEQCPRRLTPAERAHLEQYLA</sequence>
<accession>A0A147KH94</accession>
<organism evidence="1 2">
    <name type="scientific">Thermobifida cellulosilytica TB100</name>
    <dbReference type="NCBI Taxonomy" id="665004"/>
    <lineage>
        <taxon>Bacteria</taxon>
        <taxon>Bacillati</taxon>
        <taxon>Actinomycetota</taxon>
        <taxon>Actinomycetes</taxon>
        <taxon>Streptosporangiales</taxon>
        <taxon>Nocardiopsidaceae</taxon>
        <taxon>Thermobifida</taxon>
    </lineage>
</organism>
<dbReference type="AlphaFoldDB" id="A0A147KH94"/>
<proteinExistence type="predicted"/>
<dbReference type="GO" id="GO:0047617">
    <property type="term" value="F:fatty acyl-CoA hydrolase activity"/>
    <property type="evidence" value="ECO:0007669"/>
    <property type="project" value="TreeGrafter"/>
</dbReference>
<protein>
    <submittedName>
        <fullName evidence="1">Thioesterase</fullName>
    </submittedName>
</protein>
<evidence type="ECO:0000313" key="1">
    <source>
        <dbReference type="EMBL" id="KUP96672.1"/>
    </source>
</evidence>
<dbReference type="PANTHER" id="PTHR31793:SF24">
    <property type="entry name" value="LONG-CHAIN ACYL-COA THIOESTERASE FADM"/>
    <property type="match status" value="1"/>
</dbReference>
<keyword evidence="2" id="KW-1185">Reference proteome</keyword>
<evidence type="ECO:0000313" key="2">
    <source>
        <dbReference type="Proteomes" id="UP000074382"/>
    </source>
</evidence>
<reference evidence="2" key="1">
    <citation type="journal article" date="2017" name="Acta Aliment.">
        <title>Plant polysaccharide degrading enzyme system of Thermpbifida cellulosilytica TB100 revealed by de novo genome project data.</title>
        <authorList>
            <person name="Toth A."/>
            <person name="Baka E."/>
            <person name="Luzics S."/>
            <person name="Bata-Vidacs I."/>
            <person name="Nagy I."/>
            <person name="Balint B."/>
            <person name="Herceg R."/>
            <person name="Olasz F."/>
            <person name="Wilk T."/>
            <person name="Nagy T."/>
            <person name="Kriszt B."/>
            <person name="Nagy I."/>
            <person name="Kukolya J."/>
        </authorList>
    </citation>
    <scope>NUCLEOTIDE SEQUENCE [LARGE SCALE GENOMIC DNA]</scope>
    <source>
        <strain evidence="2">TB100</strain>
    </source>
</reference>
<comment type="caution">
    <text evidence="1">The sequence shown here is derived from an EMBL/GenBank/DDBJ whole genome shotgun (WGS) entry which is preliminary data.</text>
</comment>
<dbReference type="InterPro" id="IPR050563">
    <property type="entry name" value="4-hydroxybenzoyl-CoA_TE"/>
</dbReference>
<dbReference type="STRING" id="665004.AC529_10795"/>
<dbReference type="PANTHER" id="PTHR31793">
    <property type="entry name" value="4-HYDROXYBENZOYL-COA THIOESTERASE FAMILY MEMBER"/>
    <property type="match status" value="1"/>
</dbReference>
<dbReference type="RefSeq" id="WP_068757695.1">
    <property type="nucleotide sequence ID" value="NZ_KQ950184.1"/>
</dbReference>
<dbReference type="CDD" id="cd00586">
    <property type="entry name" value="4HBT"/>
    <property type="match status" value="1"/>
</dbReference>
<dbReference type="PATRIC" id="fig|665004.4.peg.3245"/>
<dbReference type="EMBL" id="LGEM01000082">
    <property type="protein sequence ID" value="KUP96672.1"/>
    <property type="molecule type" value="Genomic_DNA"/>
</dbReference>
<dbReference type="Pfam" id="PF13279">
    <property type="entry name" value="4HBT_2"/>
    <property type="match status" value="1"/>
</dbReference>
<dbReference type="Proteomes" id="UP000074382">
    <property type="component" value="Unassembled WGS sequence"/>
</dbReference>
<name>A0A147KH94_THECS</name>